<dbReference type="EMBL" id="FQVC01000005">
    <property type="protein sequence ID" value="SHF17185.1"/>
    <property type="molecule type" value="Genomic_DNA"/>
</dbReference>
<evidence type="ECO:0000256" key="6">
    <source>
        <dbReference type="ARBA" id="ARBA00023027"/>
    </source>
</evidence>
<keyword evidence="3 10" id="KW-0547">Nucleotide-binding</keyword>
<dbReference type="InterPro" id="IPR006109">
    <property type="entry name" value="G3P_DH_NAD-dep_C"/>
</dbReference>
<dbReference type="Proteomes" id="UP000184533">
    <property type="component" value="Unassembled WGS sequence"/>
</dbReference>
<dbReference type="NCBIfam" id="NF000942">
    <property type="entry name" value="PRK00094.1-4"/>
    <property type="match status" value="1"/>
</dbReference>
<dbReference type="GO" id="GO:0005975">
    <property type="term" value="P:carbohydrate metabolic process"/>
    <property type="evidence" value="ECO:0007669"/>
    <property type="project" value="InterPro"/>
</dbReference>
<comment type="catalytic activity">
    <reaction evidence="10 15">
        <text>sn-glycerol 3-phosphate + NADP(+) = dihydroxyacetone phosphate + NADPH + H(+)</text>
        <dbReference type="Rhea" id="RHEA:11096"/>
        <dbReference type="ChEBI" id="CHEBI:15378"/>
        <dbReference type="ChEBI" id="CHEBI:57597"/>
        <dbReference type="ChEBI" id="CHEBI:57642"/>
        <dbReference type="ChEBI" id="CHEBI:57783"/>
        <dbReference type="ChEBI" id="CHEBI:58349"/>
        <dbReference type="EC" id="1.1.1.94"/>
    </reaction>
</comment>
<dbReference type="Pfam" id="PF07479">
    <property type="entry name" value="NAD_Gly3P_dh_C"/>
    <property type="match status" value="1"/>
</dbReference>
<feature type="binding site" evidence="10">
    <location>
        <position position="36"/>
    </location>
    <ligand>
        <name>NADPH</name>
        <dbReference type="ChEBI" id="CHEBI:57783"/>
    </ligand>
</feature>
<reference evidence="19 21" key="2">
    <citation type="submission" date="2016-11" db="EMBL/GenBank/DDBJ databases">
        <authorList>
            <person name="Jaros S."/>
            <person name="Januszkiewicz K."/>
            <person name="Wedrychowicz H."/>
        </authorList>
    </citation>
    <scope>NUCLEOTIDE SEQUENCE [LARGE SCALE GENOMIC DNA]</scope>
    <source>
        <strain evidence="19 21">DSM 17137</strain>
    </source>
</reference>
<keyword evidence="6 10" id="KW-0520">NAD</keyword>
<feature type="domain" description="Glycerol-3-phosphate dehydrogenase NAD-dependent C-terminal" evidence="17">
    <location>
        <begin position="178"/>
        <end position="318"/>
    </location>
</feature>
<feature type="binding site" evidence="13">
    <location>
        <position position="276"/>
    </location>
    <ligand>
        <name>NAD(+)</name>
        <dbReference type="ChEBI" id="CHEBI:57540"/>
    </ligand>
</feature>
<evidence type="ECO:0000256" key="8">
    <source>
        <dbReference type="ARBA" id="ARBA00023209"/>
    </source>
</evidence>
<keyword evidence="8 10" id="KW-0594">Phospholipid biosynthesis</keyword>
<evidence type="ECO:0000256" key="13">
    <source>
        <dbReference type="PIRSR" id="PIRSR000114-3"/>
    </source>
</evidence>
<keyword evidence="10" id="KW-0963">Cytoplasm</keyword>
<evidence type="ECO:0000259" key="17">
    <source>
        <dbReference type="Pfam" id="PF07479"/>
    </source>
</evidence>
<feature type="binding site" evidence="13">
    <location>
        <begin position="12"/>
        <end position="17"/>
    </location>
    <ligand>
        <name>NAD(+)</name>
        <dbReference type="ChEBI" id="CHEBI:57540"/>
    </ligand>
</feature>
<keyword evidence="5 10" id="KW-0560">Oxidoreductase</keyword>
<evidence type="ECO:0000256" key="9">
    <source>
        <dbReference type="ARBA" id="ARBA00023264"/>
    </source>
</evidence>
<evidence type="ECO:0000256" key="1">
    <source>
        <dbReference type="ARBA" id="ARBA00011009"/>
    </source>
</evidence>
<evidence type="ECO:0000256" key="15">
    <source>
        <dbReference type="RuleBase" id="RU000439"/>
    </source>
</evidence>
<dbReference type="SUPFAM" id="SSF48179">
    <property type="entry name" value="6-phosphogluconate dehydrogenase C-terminal domain-like"/>
    <property type="match status" value="1"/>
</dbReference>
<dbReference type="PIRSF" id="PIRSF000114">
    <property type="entry name" value="Glycerol-3-P_dh"/>
    <property type="match status" value="1"/>
</dbReference>
<comment type="pathway">
    <text evidence="10">Membrane lipid metabolism; glycerophospholipid metabolism.</text>
</comment>
<dbReference type="FunFam" id="3.40.50.720:FF:000019">
    <property type="entry name" value="Glycerol-3-phosphate dehydrogenase [NAD(P)+]"/>
    <property type="match status" value="1"/>
</dbReference>
<keyword evidence="4 10" id="KW-0521">NADP</keyword>
<evidence type="ECO:0000256" key="11">
    <source>
        <dbReference type="PIRSR" id="PIRSR000114-1"/>
    </source>
</evidence>
<dbReference type="GO" id="GO:0051287">
    <property type="term" value="F:NAD binding"/>
    <property type="evidence" value="ECO:0007669"/>
    <property type="project" value="InterPro"/>
</dbReference>
<evidence type="ECO:0000313" key="19">
    <source>
        <dbReference type="EMBL" id="SHF17185.1"/>
    </source>
</evidence>
<dbReference type="UniPathway" id="UPA00940"/>
<name>A0A0F5LTJ0_9HYPH</name>
<dbReference type="NCBIfam" id="NF000940">
    <property type="entry name" value="PRK00094.1-2"/>
    <property type="match status" value="1"/>
</dbReference>
<feature type="active site" description="Proton acceptor" evidence="10 11">
    <location>
        <position position="189"/>
    </location>
</feature>
<feature type="binding site" evidence="10">
    <location>
        <position position="189"/>
    </location>
    <ligand>
        <name>sn-glycerol 3-phosphate</name>
        <dbReference type="ChEBI" id="CHEBI:57597"/>
    </ligand>
</feature>
<comment type="function">
    <text evidence="10">Catalyzes the reduction of the glycolytic intermediate dihydroxyacetone phosphate (DHAP) to sn-glycerol 3-phosphate (G3P), the key precursor for phospholipid synthesis.</text>
</comment>
<comment type="subcellular location">
    <subcellularLocation>
        <location evidence="10">Cytoplasm</location>
    </subcellularLocation>
</comment>
<feature type="binding site" evidence="12">
    <location>
        <begin position="253"/>
        <end position="254"/>
    </location>
    <ligand>
        <name>substrate</name>
    </ligand>
</feature>
<feature type="binding site" evidence="13">
    <location>
        <position position="253"/>
    </location>
    <ligand>
        <name>NAD(+)</name>
        <dbReference type="ChEBI" id="CHEBI:57540"/>
    </ligand>
</feature>
<evidence type="ECO:0000256" key="10">
    <source>
        <dbReference type="HAMAP-Rule" id="MF_00394"/>
    </source>
</evidence>
<accession>A0A0F5LTJ0</accession>
<dbReference type="OrthoDB" id="9812273at2"/>
<comment type="caution">
    <text evidence="10">Lacks conserved residue(s) required for the propagation of feature annotation.</text>
</comment>
<dbReference type="InterPro" id="IPR011128">
    <property type="entry name" value="G3P_DH_NAD-dep_N"/>
</dbReference>
<feature type="binding site" evidence="10">
    <location>
        <position position="136"/>
    </location>
    <ligand>
        <name>sn-glycerol 3-phosphate</name>
        <dbReference type="ChEBI" id="CHEBI:57597"/>
    </ligand>
</feature>
<dbReference type="GO" id="GO:0047952">
    <property type="term" value="F:glycerol-3-phosphate dehydrogenase [NAD(P)+] activity"/>
    <property type="evidence" value="ECO:0007669"/>
    <property type="project" value="UniProtKB-UniRule"/>
</dbReference>
<evidence type="ECO:0000313" key="18">
    <source>
        <dbReference type="EMBL" id="KKB85648.1"/>
    </source>
</evidence>
<dbReference type="Gene3D" id="1.10.1040.10">
    <property type="entry name" value="N-(1-d-carboxylethyl)-l-norvaline Dehydrogenase, domain 2"/>
    <property type="match status" value="1"/>
</dbReference>
<evidence type="ECO:0000256" key="12">
    <source>
        <dbReference type="PIRSR" id="PIRSR000114-2"/>
    </source>
</evidence>
<comment type="catalytic activity">
    <reaction evidence="10">
        <text>sn-glycerol 3-phosphate + NAD(+) = dihydroxyacetone phosphate + NADH + H(+)</text>
        <dbReference type="Rhea" id="RHEA:11092"/>
        <dbReference type="ChEBI" id="CHEBI:15378"/>
        <dbReference type="ChEBI" id="CHEBI:57540"/>
        <dbReference type="ChEBI" id="CHEBI:57597"/>
        <dbReference type="ChEBI" id="CHEBI:57642"/>
        <dbReference type="ChEBI" id="CHEBI:57945"/>
        <dbReference type="EC" id="1.1.1.94"/>
    </reaction>
</comment>
<evidence type="ECO:0000256" key="7">
    <source>
        <dbReference type="ARBA" id="ARBA00023098"/>
    </source>
</evidence>
<evidence type="ECO:0000256" key="14">
    <source>
        <dbReference type="RuleBase" id="RU000437"/>
    </source>
</evidence>
<dbReference type="GO" id="GO:0006650">
    <property type="term" value="P:glycerophospholipid metabolic process"/>
    <property type="evidence" value="ECO:0007669"/>
    <property type="project" value="UniProtKB-UniRule"/>
</dbReference>
<dbReference type="AlphaFoldDB" id="A0A0F5LTJ0"/>
<feature type="binding site" evidence="10">
    <location>
        <position position="134"/>
    </location>
    <ligand>
        <name>sn-glycerol 3-phosphate</name>
        <dbReference type="ChEBI" id="CHEBI:57597"/>
    </ligand>
</feature>
<feature type="binding site" evidence="12">
    <location>
        <position position="106"/>
    </location>
    <ligand>
        <name>substrate</name>
    </ligand>
</feature>
<dbReference type="PATRIC" id="fig|1121477.3.peg.2370"/>
<dbReference type="InterPro" id="IPR013328">
    <property type="entry name" value="6PGD_dom2"/>
</dbReference>
<feature type="binding site" evidence="13">
    <location>
        <position position="138"/>
    </location>
    <ligand>
        <name>NAD(+)</name>
        <dbReference type="ChEBI" id="CHEBI:57540"/>
    </ligand>
</feature>
<keyword evidence="7 10" id="KW-0443">Lipid metabolism</keyword>
<feature type="binding site" evidence="10">
    <location>
        <position position="53"/>
    </location>
    <ligand>
        <name>NADPH</name>
        <dbReference type="ChEBI" id="CHEBI:57783"/>
    </ligand>
</feature>
<dbReference type="Gene3D" id="3.40.50.720">
    <property type="entry name" value="NAD(P)-binding Rossmann-like Domain"/>
    <property type="match status" value="1"/>
</dbReference>
<evidence type="ECO:0000313" key="21">
    <source>
        <dbReference type="Proteomes" id="UP000184533"/>
    </source>
</evidence>
<dbReference type="InterPro" id="IPR008927">
    <property type="entry name" value="6-PGluconate_DH-like_C_sf"/>
</dbReference>
<evidence type="ECO:0000259" key="16">
    <source>
        <dbReference type="Pfam" id="PF01210"/>
    </source>
</evidence>
<dbReference type="EMBL" id="LAJF01000054">
    <property type="protein sequence ID" value="KKB85648.1"/>
    <property type="molecule type" value="Genomic_DNA"/>
</dbReference>
<dbReference type="PRINTS" id="PR00077">
    <property type="entry name" value="GPDHDRGNASE"/>
</dbReference>
<proteinExistence type="inferred from homology"/>
<evidence type="ECO:0000313" key="20">
    <source>
        <dbReference type="Proteomes" id="UP000033608"/>
    </source>
</evidence>
<dbReference type="Proteomes" id="UP000033608">
    <property type="component" value="Unassembled WGS sequence"/>
</dbReference>
<dbReference type="InterPro" id="IPR006168">
    <property type="entry name" value="G3P_DH_NAD-dep"/>
</dbReference>
<dbReference type="PANTHER" id="PTHR11728">
    <property type="entry name" value="GLYCEROL-3-PHOSPHATE DEHYDROGENASE"/>
    <property type="match status" value="1"/>
</dbReference>
<dbReference type="InterPro" id="IPR036291">
    <property type="entry name" value="NAD(P)-bd_dom_sf"/>
</dbReference>
<sequence length="330" mass="33024">MIEPLETVSVIGGGAWGTALAQAAAMAGRPVSLLVRDAAQAEEINHSHTNTAYLGDQVLSASIIATTTAQAADIIIMAVPAQATRSALAAMDPAMLAGRPVVLSAKGLETGTLQRQSEILVDMAPDAIPFVLSGPSFAIDVAAGRPTAVTLAGDDANQTSKLAAALAGPSFRPYAADDRIGVEIAGALKNVYALACGAVDGADLGASARSALLARAYAEMSRMVVAMGGSAMTLTGLAGLGDLTLTCTSTQSRNYQFGIALGRGESTEAILAAGAKLAEGVATAPVAAALAASLDVDAPLIAAVNQVLTGTADIATIVAGLMSRPLKRED</sequence>
<dbReference type="HAMAP" id="MF_00394">
    <property type="entry name" value="NAD_Glyc3P_dehydrog"/>
    <property type="match status" value="1"/>
</dbReference>
<feature type="domain" description="Glycerol-3-phosphate dehydrogenase NAD-dependent N-terminal" evidence="16">
    <location>
        <begin position="8"/>
        <end position="156"/>
    </location>
</feature>
<feature type="binding site" evidence="10">
    <location>
        <position position="279"/>
    </location>
    <ligand>
        <name>NADPH</name>
        <dbReference type="ChEBI" id="CHEBI:57783"/>
    </ligand>
</feature>
<feature type="binding site" evidence="10">
    <location>
        <position position="106"/>
    </location>
    <ligand>
        <name>sn-glycerol 3-phosphate</name>
        <dbReference type="ChEBI" id="CHEBI:57597"/>
    </ligand>
</feature>
<keyword evidence="20" id="KW-1185">Reference proteome</keyword>
<feature type="binding site" evidence="10">
    <location>
        <position position="242"/>
    </location>
    <ligand>
        <name>sn-glycerol 3-phosphate</name>
        <dbReference type="ChEBI" id="CHEBI:57597"/>
    </ligand>
</feature>
<dbReference type="GO" id="GO:0046167">
    <property type="term" value="P:glycerol-3-phosphate biosynthetic process"/>
    <property type="evidence" value="ECO:0007669"/>
    <property type="project" value="UniProtKB-UniRule"/>
</dbReference>
<evidence type="ECO:0000256" key="5">
    <source>
        <dbReference type="ARBA" id="ARBA00023002"/>
    </source>
</evidence>
<feature type="binding site" evidence="10">
    <location>
        <position position="254"/>
    </location>
    <ligand>
        <name>sn-glycerol 3-phosphate</name>
        <dbReference type="ChEBI" id="CHEBI:57597"/>
    </ligand>
</feature>
<feature type="binding site" evidence="10">
    <location>
        <position position="252"/>
    </location>
    <ligand>
        <name>sn-glycerol 3-phosphate</name>
        <dbReference type="ChEBI" id="CHEBI:57597"/>
    </ligand>
</feature>
<dbReference type="PROSITE" id="PS00957">
    <property type="entry name" value="NAD_G3PDH"/>
    <property type="match status" value="1"/>
</dbReference>
<feature type="binding site" evidence="10">
    <location>
        <position position="138"/>
    </location>
    <ligand>
        <name>NADPH</name>
        <dbReference type="ChEBI" id="CHEBI:57783"/>
    </ligand>
</feature>
<feature type="binding site" evidence="10">
    <location>
        <position position="277"/>
    </location>
    <ligand>
        <name>NADPH</name>
        <dbReference type="ChEBI" id="CHEBI:57783"/>
    </ligand>
</feature>
<dbReference type="GO" id="GO:0005829">
    <property type="term" value="C:cytosol"/>
    <property type="evidence" value="ECO:0007669"/>
    <property type="project" value="TreeGrafter"/>
</dbReference>
<gene>
    <name evidence="10" type="primary">gpsA</name>
    <name evidence="19" type="ORF">SAMN02745223_01938</name>
    <name evidence="18" type="ORF">VW29_06400</name>
</gene>
<dbReference type="RefSeq" id="WP_046134485.1">
    <property type="nucleotide sequence ID" value="NZ_FQVC01000005.1"/>
</dbReference>
<dbReference type="GO" id="GO:0046168">
    <property type="term" value="P:glycerol-3-phosphate catabolic process"/>
    <property type="evidence" value="ECO:0007669"/>
    <property type="project" value="InterPro"/>
</dbReference>
<feature type="binding site" evidence="10">
    <location>
        <position position="253"/>
    </location>
    <ligand>
        <name>NADPH</name>
        <dbReference type="ChEBI" id="CHEBI:57783"/>
    </ligand>
</feature>
<dbReference type="PANTHER" id="PTHR11728:SF1">
    <property type="entry name" value="GLYCEROL-3-PHOSPHATE DEHYDROGENASE [NAD(+)] 2, CHLOROPLASTIC"/>
    <property type="match status" value="1"/>
</dbReference>
<feature type="binding site" evidence="10">
    <location>
        <position position="253"/>
    </location>
    <ligand>
        <name>sn-glycerol 3-phosphate</name>
        <dbReference type="ChEBI" id="CHEBI:57597"/>
    </ligand>
</feature>
<protein>
    <recommendedName>
        <fullName evidence="10">Glycerol-3-phosphate dehydrogenase [NAD(P)+]</fullName>
        <ecNumber evidence="10">1.1.1.94</ecNumber>
    </recommendedName>
    <alternativeName>
        <fullName evidence="10">NAD(P)(+)-dependent glycerol-3-phosphate dehydrogenase</fullName>
    </alternativeName>
    <alternativeName>
        <fullName evidence="10">NAD(P)H-dependent dihydroxyacetone-phosphate reductase</fullName>
    </alternativeName>
</protein>
<dbReference type="EC" id="1.1.1.94" evidence="10"/>
<reference evidence="18 20" key="1">
    <citation type="submission" date="2015-03" db="EMBL/GenBank/DDBJ databases">
        <authorList>
            <person name="Hassan Y.I."/>
            <person name="Lepp D."/>
            <person name="Zhou T."/>
        </authorList>
    </citation>
    <scope>NUCLEOTIDE SEQUENCE [LARGE SCALE GENOMIC DNA]</scope>
    <source>
        <strain evidence="18 20">DSM 17137</strain>
    </source>
</reference>
<evidence type="ECO:0000256" key="4">
    <source>
        <dbReference type="ARBA" id="ARBA00022857"/>
    </source>
</evidence>
<dbReference type="STRING" id="1121477.SAMN02745223_01938"/>
<dbReference type="Pfam" id="PF01210">
    <property type="entry name" value="NAD_Gly3P_dh_N"/>
    <property type="match status" value="1"/>
</dbReference>
<comment type="similarity">
    <text evidence="1 10 14">Belongs to the NAD-dependent glycerol-3-phosphate dehydrogenase family.</text>
</comment>
<feature type="binding site" evidence="10">
    <location>
        <position position="106"/>
    </location>
    <ligand>
        <name>NADPH</name>
        <dbReference type="ChEBI" id="CHEBI:57783"/>
    </ligand>
</feature>
<evidence type="ECO:0000256" key="3">
    <source>
        <dbReference type="ARBA" id="ARBA00022741"/>
    </source>
</evidence>
<dbReference type="SUPFAM" id="SSF51735">
    <property type="entry name" value="NAD(P)-binding Rossmann-fold domains"/>
    <property type="match status" value="1"/>
</dbReference>
<organism evidence="18 20">
    <name type="scientific">Devosia limi DSM 17137</name>
    <dbReference type="NCBI Taxonomy" id="1121477"/>
    <lineage>
        <taxon>Bacteria</taxon>
        <taxon>Pseudomonadati</taxon>
        <taxon>Pseudomonadota</taxon>
        <taxon>Alphaproteobacteria</taxon>
        <taxon>Hyphomicrobiales</taxon>
        <taxon>Devosiaceae</taxon>
        <taxon>Devosia</taxon>
    </lineage>
</organism>
<evidence type="ECO:0000256" key="2">
    <source>
        <dbReference type="ARBA" id="ARBA00022516"/>
    </source>
</evidence>
<keyword evidence="2 10" id="KW-0444">Lipid biosynthesis</keyword>
<dbReference type="GO" id="GO:0008654">
    <property type="term" value="P:phospholipid biosynthetic process"/>
    <property type="evidence" value="ECO:0007669"/>
    <property type="project" value="UniProtKB-KW"/>
</dbReference>
<feature type="binding site" evidence="10">
    <location>
        <position position="16"/>
    </location>
    <ligand>
        <name>NADPH</name>
        <dbReference type="ChEBI" id="CHEBI:57783"/>
    </ligand>
</feature>
<keyword evidence="9 10" id="KW-1208">Phospholipid metabolism</keyword>